<keyword evidence="3" id="KW-1185">Reference proteome</keyword>
<evidence type="ECO:0000313" key="3">
    <source>
        <dbReference type="Proteomes" id="UP001161017"/>
    </source>
</evidence>
<proteinExistence type="predicted"/>
<dbReference type="AlphaFoldDB" id="A0AA43QKF1"/>
<evidence type="ECO:0000256" key="1">
    <source>
        <dbReference type="SAM" id="MobiDB-lite"/>
    </source>
</evidence>
<name>A0AA43QKF1_9LECA</name>
<feature type="compositionally biased region" description="Acidic residues" evidence="1">
    <location>
        <begin position="962"/>
        <end position="980"/>
    </location>
</feature>
<protein>
    <submittedName>
        <fullName evidence="2">Uncharacterized protein</fullName>
    </submittedName>
</protein>
<feature type="compositionally biased region" description="Basic and acidic residues" evidence="1">
    <location>
        <begin position="981"/>
        <end position="990"/>
    </location>
</feature>
<sequence length="990" mass="110680">MSNDPLQEAIAASFQDRVARKDGPPDQGPSGQPSTKEQEQDHADKNGEQATIAPAPRYNIDDCIRELSAAKPAQLPHICDPVGDTWIFIDPPAKQPEQTRVDYEEYRRKFEQPYRMDSARLSRASPFFRDRLAPSAQYRTLRRRWLVGQLPPEIKYVLDLTPPSEGDDAVYLTASLCCPEGVRFWYQAGDIWQISDSLVGGHEEYHSREEGDFRKLIASPLEYSPIGHRSAIERVLAAIQGMNVRLDSAVKVWMMTVIAEHYRIAQSTCAFLTDSLLTWLRAEPNFYFLEINPEISLRIGKIIGNENLYRDAFAILVGEEALDSLVQERLPSSQKQTFSTCGRRKVDLPEELVQRIEYASKAFIERNVLDFDRMIDSEMLWLEDLPTMKRLATVTDHDLVPIAISLKVIAKCYMRHLLLNVLCNRGESFTGLRLPNSTGELLLPQMKRKKSWSHLSLKERLFTRTFWTTVDDEIQWQRQNAEHTGPHFSGNKDIIARSLQEQYVASYAVEDHPIYRQDHLLEVAAKGQAILGRKASTSAHSETRLAQQCSDPLEIAGHVESEGPGKRLPFRIASQQPGENSSSYVHRLLHKMLAPPPNQHQYKTSVAYPNVEGEANPVNAAQSSMTGHDSRMPYRGPSRDQIAARMERLREDQERIDGQQDQAWMDWKAHMDGQGKDLMDDINASNTGRSFTNDIQSDTTTPDDERPFPWEWDGDMTDTDSPTLGQRPQNELPEANPEAFSLRPSRSPPCTPFFDVKQFLKEAASHVSNVAHQKLSSADAGRRGDPYHPGVINTLTSLDESEWKYCPLEFGGYDDGTGAVFSDDIMEAMPDAGFSTAGPSIHTGGSTYSSADSNEFDMLSDAGSSAGTINTSTAVADGYSDQLDRHRTYATSSVGGHSDDFEMDAAASDDEVRMARQQIQALEFTEAANAKAAAAAQAVADKGKQRVDAIDSDYSDLFGDVDPADDDEDGDNAQDYDSDDTERGDGFELI</sequence>
<evidence type="ECO:0000313" key="2">
    <source>
        <dbReference type="EMBL" id="MDI1486353.1"/>
    </source>
</evidence>
<reference evidence="2" key="1">
    <citation type="journal article" date="2023" name="Genome Biol. Evol.">
        <title>First Whole Genome Sequence and Flow Cytometry Genome Size Data for the Lichen-Forming Fungus Ramalina farinacea (Ascomycota).</title>
        <authorList>
            <person name="Llewellyn T."/>
            <person name="Mian S."/>
            <person name="Hill R."/>
            <person name="Leitch I.J."/>
            <person name="Gaya E."/>
        </authorList>
    </citation>
    <scope>NUCLEOTIDE SEQUENCE</scope>
    <source>
        <strain evidence="2">LIQ254RAFAR</strain>
    </source>
</reference>
<feature type="compositionally biased region" description="Polar residues" evidence="1">
    <location>
        <begin position="719"/>
        <end position="729"/>
    </location>
</feature>
<feature type="region of interest" description="Disordered" evidence="1">
    <location>
        <begin position="686"/>
        <end position="747"/>
    </location>
</feature>
<organism evidence="2 3">
    <name type="scientific">Ramalina farinacea</name>
    <dbReference type="NCBI Taxonomy" id="258253"/>
    <lineage>
        <taxon>Eukaryota</taxon>
        <taxon>Fungi</taxon>
        <taxon>Dikarya</taxon>
        <taxon>Ascomycota</taxon>
        <taxon>Pezizomycotina</taxon>
        <taxon>Lecanoromycetes</taxon>
        <taxon>OSLEUM clade</taxon>
        <taxon>Lecanoromycetidae</taxon>
        <taxon>Lecanorales</taxon>
        <taxon>Lecanorineae</taxon>
        <taxon>Ramalinaceae</taxon>
        <taxon>Ramalina</taxon>
    </lineage>
</organism>
<dbReference type="EMBL" id="JAPUFD010000003">
    <property type="protein sequence ID" value="MDI1486353.1"/>
    <property type="molecule type" value="Genomic_DNA"/>
</dbReference>
<feature type="region of interest" description="Disordered" evidence="1">
    <location>
        <begin position="1"/>
        <end position="56"/>
    </location>
</feature>
<dbReference type="Proteomes" id="UP001161017">
    <property type="component" value="Unassembled WGS sequence"/>
</dbReference>
<feature type="region of interest" description="Disordered" evidence="1">
    <location>
        <begin position="951"/>
        <end position="990"/>
    </location>
</feature>
<accession>A0AA43QKF1</accession>
<feature type="compositionally biased region" description="Polar residues" evidence="1">
    <location>
        <begin position="686"/>
        <end position="700"/>
    </location>
</feature>
<feature type="compositionally biased region" description="Basic and acidic residues" evidence="1">
    <location>
        <begin position="36"/>
        <end position="47"/>
    </location>
</feature>
<comment type="caution">
    <text evidence="2">The sequence shown here is derived from an EMBL/GenBank/DDBJ whole genome shotgun (WGS) entry which is preliminary data.</text>
</comment>
<gene>
    <name evidence="2" type="ORF">OHK93_005580</name>
</gene>